<reference evidence="1 2" key="1">
    <citation type="submission" date="2019-12" db="EMBL/GenBank/DDBJ databases">
        <title>Draft genome sequences Bradyrhizobium cajani AMBPC1010, Bradyrhizobium pachyrhizi AMBPC1040 and Bradyrhizobium yuanmingense ALSPC3051, three plant growth promoting strains isolated from nodules of Cajanus cajan L. in Dominican Republic.</title>
        <authorList>
            <person name="Flores-Felix J.D."/>
            <person name="Araujo J."/>
            <person name="Diaz-Alcantara C."/>
            <person name="Gonzalez-Andres F."/>
            <person name="Velazquez E."/>
        </authorList>
    </citation>
    <scope>NUCLEOTIDE SEQUENCE [LARGE SCALE GENOMIC DNA]</scope>
    <source>
        <strain evidence="1 2">1010</strain>
    </source>
</reference>
<evidence type="ECO:0000313" key="1">
    <source>
        <dbReference type="EMBL" id="MVT74990.1"/>
    </source>
</evidence>
<sequence length="59" mass="6268">MTDVQIHQSSLAPSILPADIPELSDDECLARLARAVETPDSARLDEVAALIGRLAVAIE</sequence>
<dbReference type="Proteomes" id="UP000449969">
    <property type="component" value="Unassembled WGS sequence"/>
</dbReference>
<dbReference type="EMBL" id="WQNE01000014">
    <property type="protein sequence ID" value="MVT74990.1"/>
    <property type="molecule type" value="Genomic_DNA"/>
</dbReference>
<dbReference type="OrthoDB" id="8129476at2"/>
<accession>A0A844TK84</accession>
<organism evidence="1 2">
    <name type="scientific">Bradyrhizobium cajani</name>
    <dbReference type="NCBI Taxonomy" id="1928661"/>
    <lineage>
        <taxon>Bacteria</taxon>
        <taxon>Pseudomonadati</taxon>
        <taxon>Pseudomonadota</taxon>
        <taxon>Alphaproteobacteria</taxon>
        <taxon>Hyphomicrobiales</taxon>
        <taxon>Nitrobacteraceae</taxon>
        <taxon>Bradyrhizobium</taxon>
    </lineage>
</organism>
<dbReference type="AlphaFoldDB" id="A0A844TK84"/>
<keyword evidence="2" id="KW-1185">Reference proteome</keyword>
<protein>
    <submittedName>
        <fullName evidence="1">Uncharacterized protein</fullName>
    </submittedName>
</protein>
<proteinExistence type="predicted"/>
<comment type="caution">
    <text evidence="1">The sequence shown here is derived from an EMBL/GenBank/DDBJ whole genome shotgun (WGS) entry which is preliminary data.</text>
</comment>
<name>A0A844TK84_9BRAD</name>
<gene>
    <name evidence="1" type="ORF">GPL20_18440</name>
</gene>
<evidence type="ECO:0000313" key="2">
    <source>
        <dbReference type="Proteomes" id="UP000449969"/>
    </source>
</evidence>
<dbReference type="RefSeq" id="WP_157330922.1">
    <property type="nucleotide sequence ID" value="NZ_JANADL010000010.1"/>
</dbReference>